<dbReference type="AlphaFoldDB" id="A0AAN9ME28"/>
<protein>
    <submittedName>
        <fullName evidence="1">Uncharacterized protein</fullName>
    </submittedName>
</protein>
<sequence>MDETFFWGSPDFSRGHWLRGREKTHPHFLKSRLVDLKPREDSPSISLKARKKPQMELKLMSTLFSA</sequence>
<evidence type="ECO:0000313" key="2">
    <source>
        <dbReference type="Proteomes" id="UP001367508"/>
    </source>
</evidence>
<reference evidence="1 2" key="1">
    <citation type="submission" date="2024-01" db="EMBL/GenBank/DDBJ databases">
        <title>The genomes of 5 underutilized Papilionoideae crops provide insights into root nodulation and disease resistanc.</title>
        <authorList>
            <person name="Jiang F."/>
        </authorList>
    </citation>
    <scope>NUCLEOTIDE SEQUENCE [LARGE SCALE GENOMIC DNA]</scope>
    <source>
        <strain evidence="1">LVBAO_FW01</strain>
        <tissue evidence="1">Leaves</tissue>
    </source>
</reference>
<dbReference type="Proteomes" id="UP001367508">
    <property type="component" value="Unassembled WGS sequence"/>
</dbReference>
<gene>
    <name evidence="1" type="ORF">VNO77_08674</name>
</gene>
<accession>A0AAN9ME28</accession>
<name>A0AAN9ME28_CANGL</name>
<organism evidence="1 2">
    <name type="scientific">Canavalia gladiata</name>
    <name type="common">Sword bean</name>
    <name type="synonym">Dolichos gladiatus</name>
    <dbReference type="NCBI Taxonomy" id="3824"/>
    <lineage>
        <taxon>Eukaryota</taxon>
        <taxon>Viridiplantae</taxon>
        <taxon>Streptophyta</taxon>
        <taxon>Embryophyta</taxon>
        <taxon>Tracheophyta</taxon>
        <taxon>Spermatophyta</taxon>
        <taxon>Magnoliopsida</taxon>
        <taxon>eudicotyledons</taxon>
        <taxon>Gunneridae</taxon>
        <taxon>Pentapetalae</taxon>
        <taxon>rosids</taxon>
        <taxon>fabids</taxon>
        <taxon>Fabales</taxon>
        <taxon>Fabaceae</taxon>
        <taxon>Papilionoideae</taxon>
        <taxon>50 kb inversion clade</taxon>
        <taxon>NPAAA clade</taxon>
        <taxon>indigoferoid/millettioid clade</taxon>
        <taxon>Phaseoleae</taxon>
        <taxon>Canavalia</taxon>
    </lineage>
</organism>
<evidence type="ECO:0000313" key="1">
    <source>
        <dbReference type="EMBL" id="KAK7350272.1"/>
    </source>
</evidence>
<proteinExistence type="predicted"/>
<comment type="caution">
    <text evidence="1">The sequence shown here is derived from an EMBL/GenBank/DDBJ whole genome shotgun (WGS) entry which is preliminary data.</text>
</comment>
<keyword evidence="2" id="KW-1185">Reference proteome</keyword>
<dbReference type="EMBL" id="JAYMYQ010000002">
    <property type="protein sequence ID" value="KAK7350272.1"/>
    <property type="molecule type" value="Genomic_DNA"/>
</dbReference>